<sequence length="31" mass="3490">MVADAQYFGDYDDDPAAVREALDHARHGVRQ</sequence>
<comment type="caution">
    <text evidence="1">The sequence shown here is derived from an EMBL/GenBank/DDBJ whole genome shotgun (WGS) entry which is preliminary data.</text>
</comment>
<name>A0ABY1HZ13_9ACTO</name>
<keyword evidence="2" id="KW-1185">Reference proteome</keyword>
<evidence type="ECO:0000313" key="2">
    <source>
        <dbReference type="Proteomes" id="UP000184390"/>
    </source>
</evidence>
<gene>
    <name evidence="1" type="ORF">SAMN05216246_101274</name>
</gene>
<evidence type="ECO:0000313" key="1">
    <source>
        <dbReference type="EMBL" id="SHI33668.1"/>
    </source>
</evidence>
<protein>
    <submittedName>
        <fullName evidence="1">Uncharacterized protein</fullName>
    </submittedName>
</protein>
<accession>A0ABY1HZ13</accession>
<reference evidence="1 2" key="1">
    <citation type="submission" date="2016-11" db="EMBL/GenBank/DDBJ databases">
        <authorList>
            <person name="Varghese N."/>
            <person name="Submissions S."/>
        </authorList>
    </citation>
    <scope>NUCLEOTIDE SEQUENCE [LARGE SCALE GENOMIC DNA]</scope>
    <source>
        <strain evidence="1 2">PA</strain>
    </source>
</reference>
<dbReference type="Proteomes" id="UP000184390">
    <property type="component" value="Unassembled WGS sequence"/>
</dbReference>
<organism evidence="1 2">
    <name type="scientific">Actinomyces denticolens</name>
    <dbReference type="NCBI Taxonomy" id="52767"/>
    <lineage>
        <taxon>Bacteria</taxon>
        <taxon>Bacillati</taxon>
        <taxon>Actinomycetota</taxon>
        <taxon>Actinomycetes</taxon>
        <taxon>Actinomycetales</taxon>
        <taxon>Actinomycetaceae</taxon>
        <taxon>Actinomyces</taxon>
    </lineage>
</organism>
<proteinExistence type="predicted"/>
<dbReference type="EMBL" id="FQYL01000001">
    <property type="protein sequence ID" value="SHI33668.1"/>
    <property type="molecule type" value="Genomic_DNA"/>
</dbReference>